<accession>A0A8S5UKD2</accession>
<sequence>MRLQRYKEFDNPKQFLVFFSLKSAKMPYAKEIYT</sequence>
<reference evidence="1" key="1">
    <citation type="journal article" date="2021" name="Proc. Natl. Acad. Sci. U.S.A.">
        <title>A Catalog of Tens of Thousands of Viruses from Human Metagenomes Reveals Hidden Associations with Chronic Diseases.</title>
        <authorList>
            <person name="Tisza M.J."/>
            <person name="Buck C.B."/>
        </authorList>
    </citation>
    <scope>NUCLEOTIDE SEQUENCE</scope>
    <source>
        <strain evidence="1">CtTrm2</strain>
    </source>
</reference>
<dbReference type="EMBL" id="BK016097">
    <property type="protein sequence ID" value="DAF94830.1"/>
    <property type="molecule type" value="Genomic_DNA"/>
</dbReference>
<proteinExistence type="predicted"/>
<name>A0A8S5UKD2_9CAUD</name>
<organism evidence="1">
    <name type="scientific">Myoviridae sp. ctTrm2</name>
    <dbReference type="NCBI Taxonomy" id="2825114"/>
    <lineage>
        <taxon>Viruses</taxon>
        <taxon>Duplodnaviria</taxon>
        <taxon>Heunggongvirae</taxon>
        <taxon>Uroviricota</taxon>
        <taxon>Caudoviricetes</taxon>
    </lineage>
</organism>
<protein>
    <submittedName>
        <fullName evidence="1">Uncharacterized protein</fullName>
    </submittedName>
</protein>
<evidence type="ECO:0000313" key="1">
    <source>
        <dbReference type="EMBL" id="DAF94830.1"/>
    </source>
</evidence>